<gene>
    <name evidence="6" type="ORF">J2S55_000729</name>
</gene>
<evidence type="ECO:0000256" key="3">
    <source>
        <dbReference type="ARBA" id="ARBA00023163"/>
    </source>
</evidence>
<dbReference type="Gene3D" id="1.10.10.10">
    <property type="entry name" value="Winged helix-like DNA-binding domain superfamily/Winged helix DNA-binding domain"/>
    <property type="match status" value="1"/>
</dbReference>
<sequence length="207" mass="22812">MSAQDSADRLGAPGPDSADRLGAPGPDSVDRHIAHWSRELSDLDPQIEGIVTRMQMLVRLLRRNKEGWLASSGLKPWEFEVLHHLVAAGPPYRVAPSLLAEWLDTHPATMTNRLDRMEQAGYITRAHDSGDRRRLLVALTAEGRAVWEERMEEGDRSERALLGTLGPAELGLLDGLLRRLVRGVEENGPPLMPEWPSGGRKPDGGPS</sequence>
<dbReference type="SUPFAM" id="SSF46785">
    <property type="entry name" value="Winged helix' DNA-binding domain"/>
    <property type="match status" value="1"/>
</dbReference>
<keyword evidence="3" id="KW-0804">Transcription</keyword>
<evidence type="ECO:0000313" key="7">
    <source>
        <dbReference type="Proteomes" id="UP001230426"/>
    </source>
</evidence>
<evidence type="ECO:0000256" key="1">
    <source>
        <dbReference type="ARBA" id="ARBA00023015"/>
    </source>
</evidence>
<keyword evidence="7" id="KW-1185">Reference proteome</keyword>
<dbReference type="PANTHER" id="PTHR42756:SF1">
    <property type="entry name" value="TRANSCRIPTIONAL REPRESSOR OF EMRAB OPERON"/>
    <property type="match status" value="1"/>
</dbReference>
<reference evidence="6 7" key="1">
    <citation type="submission" date="2023-07" db="EMBL/GenBank/DDBJ databases">
        <title>Sequencing the genomes of 1000 actinobacteria strains.</title>
        <authorList>
            <person name="Klenk H.-P."/>
        </authorList>
    </citation>
    <scope>NUCLEOTIDE SEQUENCE [LARGE SCALE GENOMIC DNA]</scope>
    <source>
        <strain evidence="6 7">DSM 44109</strain>
    </source>
</reference>
<evidence type="ECO:0000313" key="6">
    <source>
        <dbReference type="EMBL" id="MDP9861470.1"/>
    </source>
</evidence>
<evidence type="ECO:0000256" key="4">
    <source>
        <dbReference type="SAM" id="MobiDB-lite"/>
    </source>
</evidence>
<evidence type="ECO:0000256" key="2">
    <source>
        <dbReference type="ARBA" id="ARBA00023125"/>
    </source>
</evidence>
<dbReference type="InterPro" id="IPR000835">
    <property type="entry name" value="HTH_MarR-typ"/>
</dbReference>
<dbReference type="InterPro" id="IPR036388">
    <property type="entry name" value="WH-like_DNA-bd_sf"/>
</dbReference>
<keyword evidence="1" id="KW-0805">Transcription regulation</keyword>
<name>A0ABT9QZ43_9ACTN</name>
<dbReference type="InterPro" id="IPR023187">
    <property type="entry name" value="Tscrpt_reg_MarR-type_CS"/>
</dbReference>
<dbReference type="SMART" id="SM00347">
    <property type="entry name" value="HTH_MARR"/>
    <property type="match status" value="1"/>
</dbReference>
<dbReference type="RefSeq" id="WP_306857248.1">
    <property type="nucleotide sequence ID" value="NZ_JAUSRB010000001.1"/>
</dbReference>
<dbReference type="PANTHER" id="PTHR42756">
    <property type="entry name" value="TRANSCRIPTIONAL REGULATOR, MARR"/>
    <property type="match status" value="1"/>
</dbReference>
<dbReference type="GO" id="GO:0003677">
    <property type="term" value="F:DNA binding"/>
    <property type="evidence" value="ECO:0007669"/>
    <property type="project" value="UniProtKB-KW"/>
</dbReference>
<proteinExistence type="predicted"/>
<organism evidence="6 7">
    <name type="scientific">Streptosporangium brasiliense</name>
    <dbReference type="NCBI Taxonomy" id="47480"/>
    <lineage>
        <taxon>Bacteria</taxon>
        <taxon>Bacillati</taxon>
        <taxon>Actinomycetota</taxon>
        <taxon>Actinomycetes</taxon>
        <taxon>Streptosporangiales</taxon>
        <taxon>Streptosporangiaceae</taxon>
        <taxon>Streptosporangium</taxon>
    </lineage>
</organism>
<dbReference type="InterPro" id="IPR036390">
    <property type="entry name" value="WH_DNA-bd_sf"/>
</dbReference>
<feature type="domain" description="HTH marR-type" evidence="5">
    <location>
        <begin position="47"/>
        <end position="182"/>
    </location>
</feature>
<comment type="caution">
    <text evidence="6">The sequence shown here is derived from an EMBL/GenBank/DDBJ whole genome shotgun (WGS) entry which is preliminary data.</text>
</comment>
<dbReference type="Proteomes" id="UP001230426">
    <property type="component" value="Unassembled WGS sequence"/>
</dbReference>
<dbReference type="Pfam" id="PF12802">
    <property type="entry name" value="MarR_2"/>
    <property type="match status" value="1"/>
</dbReference>
<dbReference type="PROSITE" id="PS01117">
    <property type="entry name" value="HTH_MARR_1"/>
    <property type="match status" value="1"/>
</dbReference>
<dbReference type="EMBL" id="JAUSRB010000001">
    <property type="protein sequence ID" value="MDP9861470.1"/>
    <property type="molecule type" value="Genomic_DNA"/>
</dbReference>
<dbReference type="PRINTS" id="PR00598">
    <property type="entry name" value="HTHMARR"/>
</dbReference>
<keyword evidence="2 6" id="KW-0238">DNA-binding</keyword>
<evidence type="ECO:0000259" key="5">
    <source>
        <dbReference type="PROSITE" id="PS50995"/>
    </source>
</evidence>
<feature type="region of interest" description="Disordered" evidence="4">
    <location>
        <begin position="1"/>
        <end position="28"/>
    </location>
</feature>
<dbReference type="PROSITE" id="PS50995">
    <property type="entry name" value="HTH_MARR_2"/>
    <property type="match status" value="1"/>
</dbReference>
<protein>
    <submittedName>
        <fullName evidence="6">DNA-binding MarR family transcriptional regulator</fullName>
    </submittedName>
</protein>
<feature type="region of interest" description="Disordered" evidence="4">
    <location>
        <begin position="186"/>
        <end position="207"/>
    </location>
</feature>
<accession>A0ABT9QZ43</accession>